<dbReference type="AlphaFoldDB" id="A0A0A9BU66"/>
<proteinExistence type="predicted"/>
<name>A0A0A9BU66_ARUDO</name>
<dbReference type="EMBL" id="GBRH01232157">
    <property type="protein sequence ID" value="JAD65738.1"/>
    <property type="molecule type" value="Transcribed_RNA"/>
</dbReference>
<reference evidence="1" key="1">
    <citation type="submission" date="2014-09" db="EMBL/GenBank/DDBJ databases">
        <authorList>
            <person name="Magalhaes I.L.F."/>
            <person name="Oliveira U."/>
            <person name="Santos F.R."/>
            <person name="Vidigal T.H.D.A."/>
            <person name="Brescovit A.D."/>
            <person name="Santos A.J."/>
        </authorList>
    </citation>
    <scope>NUCLEOTIDE SEQUENCE</scope>
    <source>
        <tissue evidence="1">Shoot tissue taken approximately 20 cm above the soil surface</tissue>
    </source>
</reference>
<accession>A0A0A9BU66</accession>
<organism evidence="1">
    <name type="scientific">Arundo donax</name>
    <name type="common">Giant reed</name>
    <name type="synonym">Donax arundinaceus</name>
    <dbReference type="NCBI Taxonomy" id="35708"/>
    <lineage>
        <taxon>Eukaryota</taxon>
        <taxon>Viridiplantae</taxon>
        <taxon>Streptophyta</taxon>
        <taxon>Embryophyta</taxon>
        <taxon>Tracheophyta</taxon>
        <taxon>Spermatophyta</taxon>
        <taxon>Magnoliopsida</taxon>
        <taxon>Liliopsida</taxon>
        <taxon>Poales</taxon>
        <taxon>Poaceae</taxon>
        <taxon>PACMAD clade</taxon>
        <taxon>Arundinoideae</taxon>
        <taxon>Arundineae</taxon>
        <taxon>Arundo</taxon>
    </lineage>
</organism>
<evidence type="ECO:0000313" key="1">
    <source>
        <dbReference type="EMBL" id="JAD65738.1"/>
    </source>
</evidence>
<sequence length="35" mass="3814">MISIISQNQPTCRLGVGWGQHQGSRAGPVLDFMKT</sequence>
<protein>
    <submittedName>
        <fullName evidence="1">Uncharacterized protein</fullName>
    </submittedName>
</protein>
<reference evidence="1" key="2">
    <citation type="journal article" date="2015" name="Data Brief">
        <title>Shoot transcriptome of the giant reed, Arundo donax.</title>
        <authorList>
            <person name="Barrero R.A."/>
            <person name="Guerrero F.D."/>
            <person name="Moolhuijzen P."/>
            <person name="Goolsby J.A."/>
            <person name="Tidwell J."/>
            <person name="Bellgard S.E."/>
            <person name="Bellgard M.I."/>
        </authorList>
    </citation>
    <scope>NUCLEOTIDE SEQUENCE</scope>
    <source>
        <tissue evidence="1">Shoot tissue taken approximately 20 cm above the soil surface</tissue>
    </source>
</reference>